<dbReference type="RefSeq" id="WP_075073792.1">
    <property type="nucleotide sequence ID" value="NZ_DF967972.1"/>
</dbReference>
<keyword evidence="5" id="KW-1185">Reference proteome</keyword>
<accession>A0A0S7BHC4</accession>
<dbReference type="PANTHER" id="PTHR45138:SF9">
    <property type="entry name" value="DIGUANYLATE CYCLASE DGCM-RELATED"/>
    <property type="match status" value="1"/>
</dbReference>
<dbReference type="PANTHER" id="PTHR45138">
    <property type="entry name" value="REGULATORY COMPONENTS OF SENSORY TRANSDUCTION SYSTEM"/>
    <property type="match status" value="1"/>
</dbReference>
<dbReference type="PROSITE" id="PS50112">
    <property type="entry name" value="PAS"/>
    <property type="match status" value="1"/>
</dbReference>
<dbReference type="STRING" id="360412.LARV_02317"/>
<dbReference type="OrthoDB" id="155880at2"/>
<protein>
    <submittedName>
        <fullName evidence="4">Protein containg PAS domain S-box</fullName>
    </submittedName>
</protein>
<dbReference type="SMART" id="SM00267">
    <property type="entry name" value="GGDEF"/>
    <property type="match status" value="1"/>
</dbReference>
<dbReference type="CDD" id="cd01949">
    <property type="entry name" value="GGDEF"/>
    <property type="match status" value="1"/>
</dbReference>
<dbReference type="SUPFAM" id="SSF55073">
    <property type="entry name" value="Nucleotide cyclase"/>
    <property type="match status" value="1"/>
</dbReference>
<dbReference type="Pfam" id="PF01590">
    <property type="entry name" value="GAF"/>
    <property type="match status" value="2"/>
</dbReference>
<dbReference type="InterPro" id="IPR029016">
    <property type="entry name" value="GAF-like_dom_sf"/>
</dbReference>
<evidence type="ECO:0000259" key="3">
    <source>
        <dbReference type="PROSITE" id="PS50887"/>
    </source>
</evidence>
<dbReference type="InterPro" id="IPR000014">
    <property type="entry name" value="PAS"/>
</dbReference>
<dbReference type="Gene3D" id="3.30.450.20">
    <property type="entry name" value="PAS domain"/>
    <property type="match status" value="1"/>
</dbReference>
<feature type="domain" description="PAC" evidence="2">
    <location>
        <begin position="267"/>
        <end position="319"/>
    </location>
</feature>
<dbReference type="AlphaFoldDB" id="A0A0S7BHC4"/>
<dbReference type="Pfam" id="PF00990">
    <property type="entry name" value="GGDEF"/>
    <property type="match status" value="1"/>
</dbReference>
<dbReference type="GO" id="GO:0005886">
    <property type="term" value="C:plasma membrane"/>
    <property type="evidence" value="ECO:0007669"/>
    <property type="project" value="TreeGrafter"/>
</dbReference>
<dbReference type="PROSITE" id="PS50887">
    <property type="entry name" value="GGDEF"/>
    <property type="match status" value="1"/>
</dbReference>
<organism evidence="4">
    <name type="scientific">Longilinea arvoryzae</name>
    <dbReference type="NCBI Taxonomy" id="360412"/>
    <lineage>
        <taxon>Bacteria</taxon>
        <taxon>Bacillati</taxon>
        <taxon>Chloroflexota</taxon>
        <taxon>Anaerolineae</taxon>
        <taxon>Anaerolineales</taxon>
        <taxon>Anaerolineaceae</taxon>
        <taxon>Longilinea</taxon>
    </lineage>
</organism>
<dbReference type="FunFam" id="3.30.70.270:FF:000001">
    <property type="entry name" value="Diguanylate cyclase domain protein"/>
    <property type="match status" value="1"/>
</dbReference>
<dbReference type="PROSITE" id="PS50113">
    <property type="entry name" value="PAC"/>
    <property type="match status" value="1"/>
</dbReference>
<dbReference type="EMBL" id="DF967972">
    <property type="protein sequence ID" value="GAP14544.1"/>
    <property type="molecule type" value="Genomic_DNA"/>
</dbReference>
<dbReference type="Pfam" id="PF08447">
    <property type="entry name" value="PAS_3"/>
    <property type="match status" value="1"/>
</dbReference>
<feature type="domain" description="PAS" evidence="1">
    <location>
        <begin position="188"/>
        <end position="264"/>
    </location>
</feature>
<dbReference type="InterPro" id="IPR035965">
    <property type="entry name" value="PAS-like_dom_sf"/>
</dbReference>
<dbReference type="InterPro" id="IPR050469">
    <property type="entry name" value="Diguanylate_Cyclase"/>
</dbReference>
<dbReference type="InterPro" id="IPR043128">
    <property type="entry name" value="Rev_trsase/Diguanyl_cyclase"/>
</dbReference>
<evidence type="ECO:0000313" key="4">
    <source>
        <dbReference type="EMBL" id="GAP14544.1"/>
    </source>
</evidence>
<proteinExistence type="predicted"/>
<evidence type="ECO:0000259" key="2">
    <source>
        <dbReference type="PROSITE" id="PS50113"/>
    </source>
</evidence>
<dbReference type="NCBIfam" id="TIGR00254">
    <property type="entry name" value="GGDEF"/>
    <property type="match status" value="1"/>
</dbReference>
<dbReference type="InterPro" id="IPR013655">
    <property type="entry name" value="PAS_fold_3"/>
</dbReference>
<feature type="domain" description="GGDEF" evidence="3">
    <location>
        <begin position="696"/>
        <end position="825"/>
    </location>
</feature>
<gene>
    <name evidence="4" type="ORF">LARV_02317</name>
</gene>
<evidence type="ECO:0000313" key="5">
    <source>
        <dbReference type="Proteomes" id="UP000055060"/>
    </source>
</evidence>
<dbReference type="CDD" id="cd00130">
    <property type="entry name" value="PAS"/>
    <property type="match status" value="1"/>
</dbReference>
<dbReference type="InterPro" id="IPR003018">
    <property type="entry name" value="GAF"/>
</dbReference>
<dbReference type="InterPro" id="IPR000700">
    <property type="entry name" value="PAS-assoc_C"/>
</dbReference>
<reference evidence="4" key="1">
    <citation type="submission" date="2015-07" db="EMBL/GenBank/DDBJ databases">
        <title>Draft Genome Sequences of Anaerolinea thermolimosa IMO-1, Bellilinea caldifistulae GOMI-1, Leptolinea tardivitalis YMTK-2, Levilinea saccharolytica KIBI-1,Longilinea arvoryzae KOME-1, Previously Described as Members of the Anaerolineaceae (Chloroflexi).</title>
        <authorList>
            <person name="Sekiguchi Y."/>
            <person name="Ohashi A."/>
            <person name="Matsuura N."/>
            <person name="Tourlousse M.D."/>
        </authorList>
    </citation>
    <scope>NUCLEOTIDE SEQUENCE [LARGE SCALE GENOMIC DNA]</scope>
    <source>
        <strain evidence="4">KOME-1</strain>
    </source>
</reference>
<sequence length="825" mass="93197">MAEFTSFSFSKPASHPTDEIILGIPIHRVVMLAAANLLRSTNWDENIENTLEALAITSRIDRVCLFQKVEGTTRLVGEWHSYQVPCFKDSAIGKDLPIGSMELTTFLEKHSIPSTRDLSAKWMESQRKTSSLIAIPIDNDGTWGWLILDPCQKKKKWSRKELEELRDASDLISAVIDRSRRAGEIISSEFRLRTLFEQIPAIVYTAEISEGRHPQITWVSPQVEDFLGWPQEVYKTNPDLWLQQIYPDDRLRVQLSMNTAIQAKSGFSVECRLITKTGVPIWFRHDASLRFDSLGHPHFIQGVLQEIQQHKTIEAELNRVYHEEHLQRLMVEGLTVTSSALASIMDPEKIPDLLLQELSHILPHDTATFWFVEGDELVLSRTRGYGLMLGEHTDRILPKRVKIQRSNSMRTMLENGRPMIVSNVGPGSDQLPHAFGNHVHSWAGAPIFIRGKPIALFTIESRESGRFSENWSGILSAICSQVSMSFQNAQLFKTEQRMRARAEMLQKATAALTAELELSQLLELVMDYLGGVVEYDSVCLFLFEEEGTCLRAVAGRGFNQPKKILGKQFTAEDVLFSIVFNQKTPLILRDAWEDPRFERWGDADHVRGWMGVPLILRDKVIGVMTVDSRKPDAFDEETARFAQAFANQAASAIQISRLLTEAQSNAVHDPLTGTYNRRYFFGLAAKLIAQAAEQKQTVSAVMIDIDNYKQVNDTYGHLSGDQILKVVSQHFLGQLKSRDILARFGGDEFVILLPGQDYHQAERVAECLRLTLEKTAIVSNEIRVSVTASFGVAEIDPNSMDLDDMLNRADQALYRSKNNGRNIVS</sequence>
<dbReference type="InterPro" id="IPR000160">
    <property type="entry name" value="GGDEF_dom"/>
</dbReference>
<dbReference type="GO" id="GO:1902201">
    <property type="term" value="P:negative regulation of bacterial-type flagellum-dependent cell motility"/>
    <property type="evidence" value="ECO:0007669"/>
    <property type="project" value="TreeGrafter"/>
</dbReference>
<dbReference type="GO" id="GO:0043709">
    <property type="term" value="P:cell adhesion involved in single-species biofilm formation"/>
    <property type="evidence" value="ECO:0007669"/>
    <property type="project" value="TreeGrafter"/>
</dbReference>
<dbReference type="SUPFAM" id="SSF55781">
    <property type="entry name" value="GAF domain-like"/>
    <property type="match status" value="3"/>
</dbReference>
<dbReference type="GO" id="GO:0052621">
    <property type="term" value="F:diguanylate cyclase activity"/>
    <property type="evidence" value="ECO:0007669"/>
    <property type="project" value="TreeGrafter"/>
</dbReference>
<name>A0A0S7BHC4_9CHLR</name>
<dbReference type="InterPro" id="IPR029787">
    <property type="entry name" value="Nucleotide_cyclase"/>
</dbReference>
<dbReference type="Gene3D" id="3.30.70.270">
    <property type="match status" value="1"/>
</dbReference>
<evidence type="ECO:0000259" key="1">
    <source>
        <dbReference type="PROSITE" id="PS50112"/>
    </source>
</evidence>
<dbReference type="Proteomes" id="UP000055060">
    <property type="component" value="Unassembled WGS sequence"/>
</dbReference>
<dbReference type="SMART" id="SM00065">
    <property type="entry name" value="GAF"/>
    <property type="match status" value="3"/>
</dbReference>
<dbReference type="Gene3D" id="3.30.450.40">
    <property type="match status" value="3"/>
</dbReference>
<dbReference type="NCBIfam" id="TIGR00229">
    <property type="entry name" value="sensory_box"/>
    <property type="match status" value="1"/>
</dbReference>
<dbReference type="SUPFAM" id="SSF55785">
    <property type="entry name" value="PYP-like sensor domain (PAS domain)"/>
    <property type="match status" value="1"/>
</dbReference>